<sequence length="102" mass="11276">MKVRRFGEKTTATETTAKHPKGTMRRRKLVSLETKGSGVVKVAEFTCFPVGNSFGGLGGDGTPLLNQDRSPVHNTRESCIAEEEAKDLNLTLRPPLHHYKLQ</sequence>
<organism evidence="2 3">
    <name type="scientific">Polyplax serrata</name>
    <name type="common">Common mouse louse</name>
    <dbReference type="NCBI Taxonomy" id="468196"/>
    <lineage>
        <taxon>Eukaryota</taxon>
        <taxon>Metazoa</taxon>
        <taxon>Ecdysozoa</taxon>
        <taxon>Arthropoda</taxon>
        <taxon>Hexapoda</taxon>
        <taxon>Insecta</taxon>
        <taxon>Pterygota</taxon>
        <taxon>Neoptera</taxon>
        <taxon>Paraneoptera</taxon>
        <taxon>Psocodea</taxon>
        <taxon>Troctomorpha</taxon>
        <taxon>Phthiraptera</taxon>
        <taxon>Anoplura</taxon>
        <taxon>Polyplacidae</taxon>
        <taxon>Polyplax</taxon>
    </lineage>
</organism>
<dbReference type="EMBL" id="JAWJWF010000005">
    <property type="protein sequence ID" value="KAK6631992.1"/>
    <property type="molecule type" value="Genomic_DNA"/>
</dbReference>
<protein>
    <submittedName>
        <fullName evidence="2">Uncharacterized protein</fullName>
    </submittedName>
</protein>
<evidence type="ECO:0000313" key="3">
    <source>
        <dbReference type="Proteomes" id="UP001359485"/>
    </source>
</evidence>
<feature type="compositionally biased region" description="Basic residues" evidence="1">
    <location>
        <begin position="18"/>
        <end position="27"/>
    </location>
</feature>
<proteinExistence type="predicted"/>
<evidence type="ECO:0000313" key="2">
    <source>
        <dbReference type="EMBL" id="KAK6631992.1"/>
    </source>
</evidence>
<comment type="caution">
    <text evidence="2">The sequence shown here is derived from an EMBL/GenBank/DDBJ whole genome shotgun (WGS) entry which is preliminary data.</text>
</comment>
<gene>
    <name evidence="2" type="ORF">RUM44_007022</name>
</gene>
<feature type="region of interest" description="Disordered" evidence="1">
    <location>
        <begin position="1"/>
        <end position="27"/>
    </location>
</feature>
<evidence type="ECO:0000256" key="1">
    <source>
        <dbReference type="SAM" id="MobiDB-lite"/>
    </source>
</evidence>
<keyword evidence="3" id="KW-1185">Reference proteome</keyword>
<accession>A0ABR1AZI8</accession>
<dbReference type="Proteomes" id="UP001359485">
    <property type="component" value="Unassembled WGS sequence"/>
</dbReference>
<reference evidence="2 3" key="1">
    <citation type="submission" date="2023-09" db="EMBL/GenBank/DDBJ databases">
        <title>Genomes of two closely related lineages of the louse Polyplax serrata with different host specificities.</title>
        <authorList>
            <person name="Martinu J."/>
            <person name="Tarabai H."/>
            <person name="Stefka J."/>
            <person name="Hypsa V."/>
        </authorList>
    </citation>
    <scope>NUCLEOTIDE SEQUENCE [LARGE SCALE GENOMIC DNA]</scope>
    <source>
        <strain evidence="2">98ZLc_SE</strain>
    </source>
</reference>
<name>A0ABR1AZI8_POLSC</name>